<keyword evidence="4 8" id="KW-0819">tRNA processing</keyword>
<evidence type="ECO:0000256" key="7">
    <source>
        <dbReference type="ARBA" id="ARBA00048539"/>
    </source>
</evidence>
<evidence type="ECO:0000313" key="10">
    <source>
        <dbReference type="EMBL" id="OHX65347.1"/>
    </source>
</evidence>
<keyword evidence="11" id="KW-1185">Reference proteome</keyword>
<dbReference type="GO" id="GO:0006400">
    <property type="term" value="P:tRNA modification"/>
    <property type="evidence" value="ECO:0007669"/>
    <property type="project" value="UniProtKB-UniRule"/>
</dbReference>
<dbReference type="EMBL" id="JRYR02000001">
    <property type="protein sequence ID" value="OHX65347.1"/>
    <property type="molecule type" value="Genomic_DNA"/>
</dbReference>
<comment type="similarity">
    <text evidence="8">Belongs to the tRNA(Ile)-lysidine synthase family.</text>
</comment>
<dbReference type="STRING" id="915059.NH26_02775"/>
<dbReference type="InterPro" id="IPR014729">
    <property type="entry name" value="Rossmann-like_a/b/a_fold"/>
</dbReference>
<dbReference type="GO" id="GO:0005524">
    <property type="term" value="F:ATP binding"/>
    <property type="evidence" value="ECO:0007669"/>
    <property type="project" value="UniProtKB-UniRule"/>
</dbReference>
<dbReference type="InterPro" id="IPR012094">
    <property type="entry name" value="tRNA_Ile_lys_synt"/>
</dbReference>
<evidence type="ECO:0000259" key="9">
    <source>
        <dbReference type="SMART" id="SM00977"/>
    </source>
</evidence>
<sequence length="448" mass="52591">MLDIQNHFIDQFLTFINHKGITKKHSILLAFSGGVDSVALALLLKEAGFTFALAHMNFHLRGEESNEDESFVRKFAKEHEIPLYVEEVDTLGIKNITGQSTQVLARELRYNWFNGLIKQYKFDFVATAHHQSDSVETVLYNLIKGAGLEGLHGIRFKRDNIIRPLLFTDKESIRKYVQSNNQDWREDSSNESNKYARNKIRNELIPLMKEINPKVQDSIATTSKKIRKVEAAFFHEVENFKKECWRRIDKGYHVKSKAYIDESHHMIYLYYHLKQFKFDYVTVEKLYDHLDQTALTFYSTDHKYVVYTLPDNSFHLLENEMNDQSSEKLFIEEEGEYQLNDTFIKVEKVKINDLKAMDKTLTYLQDKHFPFWIRNVEKGDKIKPFGMKGKSKKVFDLLQDEGIPFYLRSNALIIEDTKQKILSVIAVRNSELLRIDKFPATLFQITVK</sequence>
<dbReference type="GO" id="GO:0005737">
    <property type="term" value="C:cytoplasm"/>
    <property type="evidence" value="ECO:0007669"/>
    <property type="project" value="UniProtKB-SubCell"/>
</dbReference>
<dbReference type="Pfam" id="PF01171">
    <property type="entry name" value="ATP_bind_3"/>
    <property type="match status" value="1"/>
</dbReference>
<feature type="domain" description="Lysidine-tRNA(Ile) synthetase C-terminal" evidence="9">
    <location>
        <begin position="371"/>
        <end position="435"/>
    </location>
</feature>
<gene>
    <name evidence="8" type="primary">tilS</name>
    <name evidence="10" type="ORF">NH26_02775</name>
</gene>
<accession>A0A1S1YWF0</accession>
<keyword evidence="5 8" id="KW-0547">Nucleotide-binding</keyword>
<feature type="binding site" evidence="8">
    <location>
        <begin position="32"/>
        <end position="37"/>
    </location>
    <ligand>
        <name>ATP</name>
        <dbReference type="ChEBI" id="CHEBI:30616"/>
    </ligand>
</feature>
<dbReference type="SUPFAM" id="SSF56037">
    <property type="entry name" value="PheT/TilS domain"/>
    <property type="match status" value="1"/>
</dbReference>
<proteinExistence type="inferred from homology"/>
<dbReference type="OrthoDB" id="9807403at2"/>
<evidence type="ECO:0000256" key="6">
    <source>
        <dbReference type="ARBA" id="ARBA00022840"/>
    </source>
</evidence>
<reference evidence="10 11" key="1">
    <citation type="journal article" date="2012" name="Int. J. Syst. Evol. Microbiol.">
        <title>Flammeovirga pacifica sp. nov., isolated from deep-sea sediment.</title>
        <authorList>
            <person name="Xu H."/>
            <person name="Fu Y."/>
            <person name="Yang N."/>
            <person name="Ding Z."/>
            <person name="Lai Q."/>
            <person name="Zeng R."/>
        </authorList>
    </citation>
    <scope>NUCLEOTIDE SEQUENCE [LARGE SCALE GENOMIC DNA]</scope>
    <source>
        <strain evidence="11">DSM 24597 / LMG 26175 / WPAGA1</strain>
    </source>
</reference>
<evidence type="ECO:0000256" key="4">
    <source>
        <dbReference type="ARBA" id="ARBA00022694"/>
    </source>
</evidence>
<dbReference type="NCBIfam" id="TIGR02432">
    <property type="entry name" value="lysidine_TilS_N"/>
    <property type="match status" value="1"/>
</dbReference>
<dbReference type="Gene3D" id="3.40.50.620">
    <property type="entry name" value="HUPs"/>
    <property type="match status" value="1"/>
</dbReference>
<dbReference type="PANTHER" id="PTHR43033">
    <property type="entry name" value="TRNA(ILE)-LYSIDINE SYNTHASE-RELATED"/>
    <property type="match status" value="1"/>
</dbReference>
<evidence type="ECO:0000313" key="11">
    <source>
        <dbReference type="Proteomes" id="UP000179797"/>
    </source>
</evidence>
<comment type="caution">
    <text evidence="10">The sequence shown here is derived from an EMBL/GenBank/DDBJ whole genome shotgun (WGS) entry which is preliminary data.</text>
</comment>
<dbReference type="InterPro" id="IPR012795">
    <property type="entry name" value="tRNA_Ile_lys_synt_N"/>
</dbReference>
<dbReference type="SMART" id="SM00977">
    <property type="entry name" value="TilS_C"/>
    <property type="match status" value="1"/>
</dbReference>
<protein>
    <recommendedName>
        <fullName evidence="8">tRNA(Ile)-lysidine synthase</fullName>
        <ecNumber evidence="8">6.3.4.19</ecNumber>
    </recommendedName>
    <alternativeName>
        <fullName evidence="8">tRNA(Ile)-2-lysyl-cytidine synthase</fullName>
    </alternativeName>
    <alternativeName>
        <fullName evidence="8">tRNA(Ile)-lysidine synthetase</fullName>
    </alternativeName>
</protein>
<organism evidence="10 11">
    <name type="scientific">Flammeovirga pacifica</name>
    <dbReference type="NCBI Taxonomy" id="915059"/>
    <lineage>
        <taxon>Bacteria</taxon>
        <taxon>Pseudomonadati</taxon>
        <taxon>Bacteroidota</taxon>
        <taxon>Cytophagia</taxon>
        <taxon>Cytophagales</taxon>
        <taxon>Flammeovirgaceae</taxon>
        <taxon>Flammeovirga</taxon>
    </lineage>
</organism>
<comment type="subcellular location">
    <subcellularLocation>
        <location evidence="1 8">Cytoplasm</location>
    </subcellularLocation>
</comment>
<dbReference type="PANTHER" id="PTHR43033:SF1">
    <property type="entry name" value="TRNA(ILE)-LYSIDINE SYNTHASE-RELATED"/>
    <property type="match status" value="1"/>
</dbReference>
<dbReference type="NCBIfam" id="TIGR02433">
    <property type="entry name" value="lysidine_TilS_C"/>
    <property type="match status" value="1"/>
</dbReference>
<comment type="domain">
    <text evidence="8">The N-terminal region contains the highly conserved SGGXDS motif, predicted to be a P-loop motif involved in ATP binding.</text>
</comment>
<keyword evidence="6 8" id="KW-0067">ATP-binding</keyword>
<evidence type="ECO:0000256" key="3">
    <source>
        <dbReference type="ARBA" id="ARBA00022598"/>
    </source>
</evidence>
<dbReference type="EC" id="6.3.4.19" evidence="8"/>
<comment type="function">
    <text evidence="8">Ligates lysine onto the cytidine present at position 34 of the AUA codon-specific tRNA(Ile) that contains the anticodon CAU, in an ATP-dependent manner. Cytidine is converted to lysidine, thus changing the amino acid specificity of the tRNA from methionine to isoleucine.</text>
</comment>
<dbReference type="CDD" id="cd01992">
    <property type="entry name" value="TilS_N"/>
    <property type="match status" value="1"/>
</dbReference>
<dbReference type="InterPro" id="IPR012796">
    <property type="entry name" value="Lysidine-tRNA-synth_C"/>
</dbReference>
<evidence type="ECO:0000256" key="5">
    <source>
        <dbReference type="ARBA" id="ARBA00022741"/>
    </source>
</evidence>
<dbReference type="Proteomes" id="UP000179797">
    <property type="component" value="Unassembled WGS sequence"/>
</dbReference>
<evidence type="ECO:0000256" key="8">
    <source>
        <dbReference type="HAMAP-Rule" id="MF_01161"/>
    </source>
</evidence>
<comment type="catalytic activity">
    <reaction evidence="7 8">
        <text>cytidine(34) in tRNA(Ile2) + L-lysine + ATP = lysidine(34) in tRNA(Ile2) + AMP + diphosphate + H(+)</text>
        <dbReference type="Rhea" id="RHEA:43744"/>
        <dbReference type="Rhea" id="RHEA-COMP:10625"/>
        <dbReference type="Rhea" id="RHEA-COMP:10670"/>
        <dbReference type="ChEBI" id="CHEBI:15378"/>
        <dbReference type="ChEBI" id="CHEBI:30616"/>
        <dbReference type="ChEBI" id="CHEBI:32551"/>
        <dbReference type="ChEBI" id="CHEBI:33019"/>
        <dbReference type="ChEBI" id="CHEBI:82748"/>
        <dbReference type="ChEBI" id="CHEBI:83665"/>
        <dbReference type="ChEBI" id="CHEBI:456215"/>
        <dbReference type="EC" id="6.3.4.19"/>
    </reaction>
</comment>
<evidence type="ECO:0000256" key="2">
    <source>
        <dbReference type="ARBA" id="ARBA00022490"/>
    </source>
</evidence>
<dbReference type="SUPFAM" id="SSF52402">
    <property type="entry name" value="Adenine nucleotide alpha hydrolases-like"/>
    <property type="match status" value="1"/>
</dbReference>
<evidence type="ECO:0000256" key="1">
    <source>
        <dbReference type="ARBA" id="ARBA00004496"/>
    </source>
</evidence>
<dbReference type="InterPro" id="IPR011063">
    <property type="entry name" value="TilS/TtcA_N"/>
</dbReference>
<dbReference type="AlphaFoldDB" id="A0A1S1YWF0"/>
<dbReference type="GO" id="GO:0032267">
    <property type="term" value="F:tRNA(Ile)-lysidine synthase activity"/>
    <property type="evidence" value="ECO:0007669"/>
    <property type="project" value="UniProtKB-EC"/>
</dbReference>
<dbReference type="HAMAP" id="MF_01161">
    <property type="entry name" value="tRNA_Ile_lys_synt"/>
    <property type="match status" value="1"/>
</dbReference>
<name>A0A1S1YWF0_FLAPC</name>
<dbReference type="RefSeq" id="WP_052432026.1">
    <property type="nucleotide sequence ID" value="NZ_JRYR02000001.1"/>
</dbReference>
<keyword evidence="3 8" id="KW-0436">Ligase</keyword>
<keyword evidence="2 8" id="KW-0963">Cytoplasm</keyword>